<evidence type="ECO:0000313" key="1">
    <source>
        <dbReference type="EMBL" id="HGY95187.1"/>
    </source>
</evidence>
<reference evidence="1" key="1">
    <citation type="journal article" date="2020" name="mSystems">
        <title>Genome- and Community-Level Interaction Insights into Carbon Utilization and Element Cycling Functions of Hydrothermarchaeota in Hydrothermal Sediment.</title>
        <authorList>
            <person name="Zhou Z."/>
            <person name="Liu Y."/>
            <person name="Xu W."/>
            <person name="Pan J."/>
            <person name="Luo Z.H."/>
            <person name="Li M."/>
        </authorList>
    </citation>
    <scope>NUCLEOTIDE SEQUENCE [LARGE SCALE GENOMIC DNA]</scope>
    <source>
        <strain evidence="1">SpSt-855</strain>
    </source>
</reference>
<organism evidence="1">
    <name type="scientific">Acidobacterium capsulatum</name>
    <dbReference type="NCBI Taxonomy" id="33075"/>
    <lineage>
        <taxon>Bacteria</taxon>
        <taxon>Pseudomonadati</taxon>
        <taxon>Acidobacteriota</taxon>
        <taxon>Terriglobia</taxon>
        <taxon>Terriglobales</taxon>
        <taxon>Acidobacteriaceae</taxon>
        <taxon>Acidobacterium</taxon>
    </lineage>
</organism>
<proteinExistence type="predicted"/>
<accession>A0A7V4XUA1</accession>
<gene>
    <name evidence="1" type="ORF">ENW50_10970</name>
</gene>
<sequence length="231" mass="25230">MPDPNLPLLEDAALKLAPFLQEVVFVGGVTLGLLITDEAAAPIRATTDVDVIAEIVTYADYIAFAERLRRAGFTEDTGEQALTCRWRKDTLILDVLALSREALGFTNVWYASALGHAATVTLPGGQSIRVITAPFFLGTKMEAFKARGRMDFQASHDLEDFVAVIDGREALLQEIAQSPRNLRDYLAEAAQSLLVESRFLDVLPGFVLDSERVPIIRERLASIAGGVADLR</sequence>
<protein>
    <submittedName>
        <fullName evidence="1">Uncharacterized protein</fullName>
    </submittedName>
</protein>
<name>A0A7V4XUA1_9BACT</name>
<comment type="caution">
    <text evidence="1">The sequence shown here is derived from an EMBL/GenBank/DDBJ whole genome shotgun (WGS) entry which is preliminary data.</text>
</comment>
<dbReference type="AlphaFoldDB" id="A0A7V4XUA1"/>
<dbReference type="EMBL" id="DTKL01000068">
    <property type="protein sequence ID" value="HGY95187.1"/>
    <property type="molecule type" value="Genomic_DNA"/>
</dbReference>